<evidence type="ECO:0000256" key="2">
    <source>
        <dbReference type="ARBA" id="ARBA00022516"/>
    </source>
</evidence>
<feature type="transmembrane region" description="Helical" evidence="10">
    <location>
        <begin position="58"/>
        <end position="81"/>
    </location>
</feature>
<feature type="transmembrane region" description="Helical" evidence="10">
    <location>
        <begin position="6"/>
        <end position="29"/>
    </location>
</feature>
<evidence type="ECO:0000256" key="9">
    <source>
        <dbReference type="ARBA" id="ARBA00023264"/>
    </source>
</evidence>
<keyword evidence="3 10" id="KW-0808">Transferase</keyword>
<protein>
    <recommendedName>
        <fullName evidence="10">Glycerol-3-phosphate acyltransferase</fullName>
    </recommendedName>
    <alternativeName>
        <fullName evidence="10">Acyl-PO4 G3P acyltransferase</fullName>
    </alternativeName>
    <alternativeName>
        <fullName evidence="10">Acyl-phosphate--glycerol-3-phosphate acyltransferase</fullName>
    </alternativeName>
    <alternativeName>
        <fullName evidence="10">G3P acyltransferase</fullName>
        <shortName evidence="10">GPAT</shortName>
        <ecNumber evidence="10">2.3.1.275</ecNumber>
    </alternativeName>
    <alternativeName>
        <fullName evidence="10">Lysophosphatidic acid synthase</fullName>
        <shortName evidence="10">LPA synthase</shortName>
    </alternativeName>
</protein>
<evidence type="ECO:0000256" key="8">
    <source>
        <dbReference type="ARBA" id="ARBA00023209"/>
    </source>
</evidence>
<dbReference type="GO" id="GO:0005886">
    <property type="term" value="C:plasma membrane"/>
    <property type="evidence" value="ECO:0007669"/>
    <property type="project" value="UniProtKB-SubCell"/>
</dbReference>
<evidence type="ECO:0000256" key="10">
    <source>
        <dbReference type="HAMAP-Rule" id="MF_01043"/>
    </source>
</evidence>
<keyword evidence="1 10" id="KW-1003">Cell membrane</keyword>
<evidence type="ECO:0000256" key="3">
    <source>
        <dbReference type="ARBA" id="ARBA00022679"/>
    </source>
</evidence>
<keyword evidence="4 10" id="KW-0812">Transmembrane</keyword>
<dbReference type="HAMAP" id="MF_01043">
    <property type="entry name" value="PlsY"/>
    <property type="match status" value="1"/>
</dbReference>
<dbReference type="OrthoDB" id="9777124at2"/>
<gene>
    <name evidence="10" type="primary">plsY</name>
    <name evidence="11" type="ORF">PK98_06280</name>
</gene>
<feature type="transmembrane region" description="Helical" evidence="10">
    <location>
        <begin position="155"/>
        <end position="178"/>
    </location>
</feature>
<keyword evidence="5 10" id="KW-1133">Transmembrane helix</keyword>
<dbReference type="PANTHER" id="PTHR30309">
    <property type="entry name" value="INNER MEMBRANE PROTEIN YGIH"/>
    <property type="match status" value="1"/>
</dbReference>
<dbReference type="InterPro" id="IPR003811">
    <property type="entry name" value="G3P_acylTferase_PlsY"/>
</dbReference>
<name>A0A0B2BWY0_9SPHN</name>
<keyword evidence="9 10" id="KW-1208">Phospholipid metabolism</keyword>
<keyword evidence="11" id="KW-0012">Acyltransferase</keyword>
<comment type="pathway">
    <text evidence="10">Lipid metabolism; phospholipid metabolism.</text>
</comment>
<dbReference type="EMBL" id="JTDN01000001">
    <property type="protein sequence ID" value="KHL26123.1"/>
    <property type="molecule type" value="Genomic_DNA"/>
</dbReference>
<comment type="subcellular location">
    <subcellularLocation>
        <location evidence="10">Cell membrane</location>
        <topology evidence="10">Multi-pass membrane protein</topology>
    </subcellularLocation>
</comment>
<dbReference type="SMART" id="SM01207">
    <property type="entry name" value="G3P_acyltransf"/>
    <property type="match status" value="1"/>
</dbReference>
<feature type="transmembrane region" description="Helical" evidence="10">
    <location>
        <begin position="111"/>
        <end position="135"/>
    </location>
</feature>
<keyword evidence="12" id="KW-1185">Reference proteome</keyword>
<feature type="transmembrane region" description="Helical" evidence="10">
    <location>
        <begin position="87"/>
        <end position="104"/>
    </location>
</feature>
<keyword evidence="8 10" id="KW-0594">Phospholipid biosynthesis</keyword>
<dbReference type="GO" id="GO:0008654">
    <property type="term" value="P:phospholipid biosynthetic process"/>
    <property type="evidence" value="ECO:0007669"/>
    <property type="project" value="UniProtKB-UniRule"/>
</dbReference>
<dbReference type="PANTHER" id="PTHR30309:SF0">
    <property type="entry name" value="GLYCEROL-3-PHOSPHATE ACYLTRANSFERASE-RELATED"/>
    <property type="match status" value="1"/>
</dbReference>
<dbReference type="Pfam" id="PF02660">
    <property type="entry name" value="G3P_acyltransf"/>
    <property type="match status" value="1"/>
</dbReference>
<dbReference type="STRING" id="1572751.PK98_06280"/>
<comment type="catalytic activity">
    <reaction evidence="10">
        <text>an acyl phosphate + sn-glycerol 3-phosphate = a 1-acyl-sn-glycero-3-phosphate + phosphate</text>
        <dbReference type="Rhea" id="RHEA:34075"/>
        <dbReference type="ChEBI" id="CHEBI:43474"/>
        <dbReference type="ChEBI" id="CHEBI:57597"/>
        <dbReference type="ChEBI" id="CHEBI:57970"/>
        <dbReference type="ChEBI" id="CHEBI:59918"/>
        <dbReference type="EC" id="2.3.1.275"/>
    </reaction>
</comment>
<keyword evidence="6 10" id="KW-0443">Lipid metabolism</keyword>
<dbReference type="Proteomes" id="UP000030988">
    <property type="component" value="Unassembled WGS sequence"/>
</dbReference>
<dbReference type="UniPathway" id="UPA00085"/>
<sequence>MTLPIGTTALLALLLGYAIGSIPFGLLLVRAAGKGDVRDVGSGNIGATNVLRAAGKGIAAATLVLDALKGWVAILLAVMLWGAGQDWAALGAFLGHCFPVWLRFKGGKGVATLIGIGLGLHWTIGLTVIVVWLGVARLSRISSVGGMAAAAAAPLAALAFGHTIYLPVLLAIFAIVLLRHRANIARLLAGTEPRIGRKR</sequence>
<comment type="subunit">
    <text evidence="10">Probably interacts with PlsX.</text>
</comment>
<evidence type="ECO:0000256" key="4">
    <source>
        <dbReference type="ARBA" id="ARBA00022692"/>
    </source>
</evidence>
<evidence type="ECO:0000256" key="1">
    <source>
        <dbReference type="ARBA" id="ARBA00022475"/>
    </source>
</evidence>
<keyword evidence="2 10" id="KW-0444">Lipid biosynthesis</keyword>
<keyword evidence="7 10" id="KW-0472">Membrane</keyword>
<proteinExistence type="inferred from homology"/>
<evidence type="ECO:0000256" key="7">
    <source>
        <dbReference type="ARBA" id="ARBA00023136"/>
    </source>
</evidence>
<dbReference type="GO" id="GO:0043772">
    <property type="term" value="F:acyl-phosphate glycerol-3-phosphate acyltransferase activity"/>
    <property type="evidence" value="ECO:0007669"/>
    <property type="project" value="UniProtKB-UniRule"/>
</dbReference>
<accession>A0A0B2BWY0</accession>
<evidence type="ECO:0000256" key="5">
    <source>
        <dbReference type="ARBA" id="ARBA00022989"/>
    </source>
</evidence>
<evidence type="ECO:0000256" key="6">
    <source>
        <dbReference type="ARBA" id="ARBA00023098"/>
    </source>
</evidence>
<comment type="similarity">
    <text evidence="10">Belongs to the PlsY family.</text>
</comment>
<dbReference type="NCBIfam" id="TIGR00023">
    <property type="entry name" value="glycerol-3-phosphate 1-O-acyltransferase PlsY"/>
    <property type="match status" value="1"/>
</dbReference>
<dbReference type="AlphaFoldDB" id="A0A0B2BWY0"/>
<evidence type="ECO:0000313" key="11">
    <source>
        <dbReference type="EMBL" id="KHL26123.1"/>
    </source>
</evidence>
<organism evidence="11 12">
    <name type="scientific">Croceibacterium mercuriale</name>
    <dbReference type="NCBI Taxonomy" id="1572751"/>
    <lineage>
        <taxon>Bacteria</taxon>
        <taxon>Pseudomonadati</taxon>
        <taxon>Pseudomonadota</taxon>
        <taxon>Alphaproteobacteria</taxon>
        <taxon>Sphingomonadales</taxon>
        <taxon>Erythrobacteraceae</taxon>
        <taxon>Croceibacterium</taxon>
    </lineage>
</organism>
<dbReference type="EC" id="2.3.1.275" evidence="10"/>
<evidence type="ECO:0000313" key="12">
    <source>
        <dbReference type="Proteomes" id="UP000030988"/>
    </source>
</evidence>
<dbReference type="RefSeq" id="WP_039095103.1">
    <property type="nucleotide sequence ID" value="NZ_JTDN01000001.1"/>
</dbReference>
<comment type="function">
    <text evidence="10">Catalyzes the transfer of an acyl group from acyl-phosphate (acyl-PO(4)) to glycerol-3-phosphate (G3P) to form lysophosphatidic acid (LPA). This enzyme utilizes acyl-phosphate as fatty acyl donor, but not acyl-CoA or acyl-ACP.</text>
</comment>
<comment type="caution">
    <text evidence="11">The sequence shown here is derived from an EMBL/GenBank/DDBJ whole genome shotgun (WGS) entry which is preliminary data.</text>
</comment>
<reference evidence="11 12" key="1">
    <citation type="submission" date="2014-11" db="EMBL/GenBank/DDBJ databases">
        <title>Draft genome sequence of Kirrobacter mercurialis.</title>
        <authorList>
            <person name="Coil D.A."/>
            <person name="Eisen J.A."/>
        </authorList>
    </citation>
    <scope>NUCLEOTIDE SEQUENCE [LARGE SCALE GENOMIC DNA]</scope>
    <source>
        <strain evidence="11 12">Coronado</strain>
    </source>
</reference>